<feature type="transmembrane region" description="Helical" evidence="2">
    <location>
        <begin position="47"/>
        <end position="69"/>
    </location>
</feature>
<evidence type="ECO:0000256" key="2">
    <source>
        <dbReference type="SAM" id="Phobius"/>
    </source>
</evidence>
<dbReference type="AlphaFoldDB" id="A0A367YGK9"/>
<keyword evidence="2" id="KW-0812">Transmembrane</keyword>
<keyword evidence="2" id="KW-1133">Transmembrane helix</keyword>
<evidence type="ECO:0000313" key="4">
    <source>
        <dbReference type="Proteomes" id="UP000253472"/>
    </source>
</evidence>
<evidence type="ECO:0000256" key="1">
    <source>
        <dbReference type="SAM" id="MobiDB-lite"/>
    </source>
</evidence>
<dbReference type="OrthoDB" id="4018576at2759"/>
<dbReference type="EMBL" id="QLNQ01000023">
    <property type="protein sequence ID" value="RCK64132.1"/>
    <property type="molecule type" value="Genomic_DNA"/>
</dbReference>
<keyword evidence="4" id="KW-1185">Reference proteome</keyword>
<reference evidence="3 4" key="1">
    <citation type="submission" date="2018-06" db="EMBL/GenBank/DDBJ databases">
        <title>Whole genome sequencing of Candida tropicalis (genome annotated by CSBL at Korea University).</title>
        <authorList>
            <person name="Ahn J."/>
        </authorList>
    </citation>
    <scope>NUCLEOTIDE SEQUENCE [LARGE SCALE GENOMIC DNA]</scope>
    <source>
        <strain evidence="3 4">ATCC 20962</strain>
    </source>
</reference>
<feature type="compositionally biased region" description="Polar residues" evidence="1">
    <location>
        <begin position="1"/>
        <end position="14"/>
    </location>
</feature>
<name>A0A367YGK9_9ASCO</name>
<sequence length="127" mass="14427">MAGTPTTPSGNPVSPQARGMGHQNSRSATKSLLETYITPKLIKDAKFFVAGLAIMTIHIFHYLSIMKLWLYNPELSTSTLLGHFALFFADVIVLYYLFFTKLYPTIYAEEIALEKQQEEEHKLKKVN</sequence>
<protein>
    <submittedName>
        <fullName evidence="3">Uncharacterized protein</fullName>
    </submittedName>
</protein>
<dbReference type="Proteomes" id="UP000253472">
    <property type="component" value="Unassembled WGS sequence"/>
</dbReference>
<feature type="transmembrane region" description="Helical" evidence="2">
    <location>
        <begin position="81"/>
        <end position="99"/>
    </location>
</feature>
<comment type="caution">
    <text evidence="3">The sequence shown here is derived from an EMBL/GenBank/DDBJ whole genome shotgun (WGS) entry which is preliminary data.</text>
</comment>
<organism evidence="3 4">
    <name type="scientific">Candida viswanathii</name>
    <dbReference type="NCBI Taxonomy" id="5486"/>
    <lineage>
        <taxon>Eukaryota</taxon>
        <taxon>Fungi</taxon>
        <taxon>Dikarya</taxon>
        <taxon>Ascomycota</taxon>
        <taxon>Saccharomycotina</taxon>
        <taxon>Pichiomycetes</taxon>
        <taxon>Debaryomycetaceae</taxon>
        <taxon>Candida/Lodderomyces clade</taxon>
        <taxon>Candida</taxon>
    </lineage>
</organism>
<proteinExistence type="predicted"/>
<gene>
    <name evidence="3" type="ORF">Cantr_10708</name>
</gene>
<feature type="region of interest" description="Disordered" evidence="1">
    <location>
        <begin position="1"/>
        <end position="26"/>
    </location>
</feature>
<keyword evidence="2" id="KW-0472">Membrane</keyword>
<accession>A0A367YGK9</accession>
<evidence type="ECO:0000313" key="3">
    <source>
        <dbReference type="EMBL" id="RCK64132.1"/>
    </source>
</evidence>